<name>A0AA39ZYH9_9PEZI</name>
<evidence type="ECO:0000313" key="4">
    <source>
        <dbReference type="Proteomes" id="UP001172101"/>
    </source>
</evidence>
<dbReference type="AlphaFoldDB" id="A0AA39ZYH9"/>
<keyword evidence="4" id="KW-1185">Reference proteome</keyword>
<dbReference type="GeneID" id="85323653"/>
<dbReference type="InterPro" id="IPR011333">
    <property type="entry name" value="SKP1/BTB/POZ_sf"/>
</dbReference>
<feature type="domain" description="BTB" evidence="2">
    <location>
        <begin position="70"/>
        <end position="120"/>
    </location>
</feature>
<dbReference type="Proteomes" id="UP001172101">
    <property type="component" value="Unassembled WGS sequence"/>
</dbReference>
<protein>
    <recommendedName>
        <fullName evidence="2">BTB domain-containing protein</fullName>
    </recommendedName>
</protein>
<evidence type="ECO:0000259" key="2">
    <source>
        <dbReference type="Pfam" id="PF00651"/>
    </source>
</evidence>
<organism evidence="3 4">
    <name type="scientific">Lasiosphaeria miniovina</name>
    <dbReference type="NCBI Taxonomy" id="1954250"/>
    <lineage>
        <taxon>Eukaryota</taxon>
        <taxon>Fungi</taxon>
        <taxon>Dikarya</taxon>
        <taxon>Ascomycota</taxon>
        <taxon>Pezizomycotina</taxon>
        <taxon>Sordariomycetes</taxon>
        <taxon>Sordariomycetidae</taxon>
        <taxon>Sordariales</taxon>
        <taxon>Lasiosphaeriaceae</taxon>
        <taxon>Lasiosphaeria</taxon>
    </lineage>
</organism>
<sequence length="494" mass="54490">MAATTENPAEDPGKLHPIHSPIGSPCGPQNLRSVQNMQEKHGFFCVAASNVLEHINYDTPGVPQTAAKLTRQKENKTRLIKLEDVDSAAVQAMLYFMYRSDYNKPKNTSAMLFHARVYALADRYMVPDLKLIAASKFKAAFNQSCASGAGDIVFGAVFDTLLMAALVQDASSTWIMSGVRMLQPCQITVCQLPKTSWPGREIKVAQFPEDLSQAFSALQSGLPSPLSLALAHNIAPSVCHIRNFGKVVDALKLAANRASSTPGLSRYTSVHTLLLQWEFDDLGVSDEVQRLSDVLRLNYGFDVEHWKIPSAKPALNLTQTISDWIERFDGNHNLFVLYYVGHGRIDDGRQVFFGASHLRDSSHDQFAEIKWSTCEDILHKAASDTLFLLDYCYSAGSASPPLRVFSETMAASGFDSVAPPPGPRSFTTTLTRAFSVVKLHAEILVSLKEMPPRHISEGSLFEWRRTPVHYIPSSDLCPPSITPARAPLLQNVRG</sequence>
<evidence type="ECO:0000256" key="1">
    <source>
        <dbReference type="SAM" id="MobiDB-lite"/>
    </source>
</evidence>
<dbReference type="PANTHER" id="PTHR47843:SF5">
    <property type="entry name" value="BTB_POZ DOMAIN PROTEIN"/>
    <property type="match status" value="1"/>
</dbReference>
<dbReference type="CDD" id="cd18186">
    <property type="entry name" value="BTB_POZ_ZBTB_KLHL-like"/>
    <property type="match status" value="1"/>
</dbReference>
<feature type="region of interest" description="Disordered" evidence="1">
    <location>
        <begin position="1"/>
        <end position="30"/>
    </location>
</feature>
<dbReference type="PANTHER" id="PTHR47843">
    <property type="entry name" value="BTB DOMAIN-CONTAINING PROTEIN-RELATED"/>
    <property type="match status" value="1"/>
</dbReference>
<dbReference type="EMBL" id="JAUIRO010000007">
    <property type="protein sequence ID" value="KAK0705929.1"/>
    <property type="molecule type" value="Genomic_DNA"/>
</dbReference>
<proteinExistence type="predicted"/>
<dbReference type="RefSeq" id="XP_060291023.1">
    <property type="nucleotide sequence ID" value="XM_060440383.1"/>
</dbReference>
<gene>
    <name evidence="3" type="ORF">B0T26DRAFT_679696</name>
</gene>
<reference evidence="3" key="1">
    <citation type="submission" date="2023-06" db="EMBL/GenBank/DDBJ databases">
        <title>Genome-scale phylogeny and comparative genomics of the fungal order Sordariales.</title>
        <authorList>
            <consortium name="Lawrence Berkeley National Laboratory"/>
            <person name="Hensen N."/>
            <person name="Bonometti L."/>
            <person name="Westerberg I."/>
            <person name="Brannstrom I.O."/>
            <person name="Guillou S."/>
            <person name="Cros-Aarteil S."/>
            <person name="Calhoun S."/>
            <person name="Haridas S."/>
            <person name="Kuo A."/>
            <person name="Mondo S."/>
            <person name="Pangilinan J."/>
            <person name="Riley R."/>
            <person name="LaButti K."/>
            <person name="Andreopoulos B."/>
            <person name="Lipzen A."/>
            <person name="Chen C."/>
            <person name="Yanf M."/>
            <person name="Daum C."/>
            <person name="Ng V."/>
            <person name="Clum A."/>
            <person name="Steindorff A."/>
            <person name="Ohm R."/>
            <person name="Martin F."/>
            <person name="Silar P."/>
            <person name="Natvig D."/>
            <person name="Lalanne C."/>
            <person name="Gautier V."/>
            <person name="Ament-velasquez S.L."/>
            <person name="Kruys A."/>
            <person name="Hutchinson M.I."/>
            <person name="Powell A.J."/>
            <person name="Barry K."/>
            <person name="Miller A.N."/>
            <person name="Grigoriev I.V."/>
            <person name="Debuchy R."/>
            <person name="Gladieux P."/>
            <person name="Thoren M.H."/>
            <person name="Johannesson H."/>
        </authorList>
    </citation>
    <scope>NUCLEOTIDE SEQUENCE</scope>
    <source>
        <strain evidence="3">SMH2392-1A</strain>
    </source>
</reference>
<dbReference type="Gene3D" id="3.30.710.10">
    <property type="entry name" value="Potassium Channel Kv1.1, Chain A"/>
    <property type="match status" value="1"/>
</dbReference>
<dbReference type="InterPro" id="IPR000210">
    <property type="entry name" value="BTB/POZ_dom"/>
</dbReference>
<dbReference type="Pfam" id="PF00651">
    <property type="entry name" value="BTB"/>
    <property type="match status" value="1"/>
</dbReference>
<dbReference type="SUPFAM" id="SSF54695">
    <property type="entry name" value="POZ domain"/>
    <property type="match status" value="1"/>
</dbReference>
<accession>A0AA39ZYH9</accession>
<evidence type="ECO:0000313" key="3">
    <source>
        <dbReference type="EMBL" id="KAK0705929.1"/>
    </source>
</evidence>
<comment type="caution">
    <text evidence="3">The sequence shown here is derived from an EMBL/GenBank/DDBJ whole genome shotgun (WGS) entry which is preliminary data.</text>
</comment>